<evidence type="ECO:0000313" key="2">
    <source>
        <dbReference type="EMBL" id="KAF2878520.1"/>
    </source>
</evidence>
<dbReference type="InterPro" id="IPR052895">
    <property type="entry name" value="HetReg/Transcr_Mod"/>
</dbReference>
<name>A0A7C8MED0_9PLEO</name>
<evidence type="ECO:0000259" key="1">
    <source>
        <dbReference type="Pfam" id="PF06985"/>
    </source>
</evidence>
<dbReference type="Proteomes" id="UP000481861">
    <property type="component" value="Unassembled WGS sequence"/>
</dbReference>
<evidence type="ECO:0000313" key="3">
    <source>
        <dbReference type="Proteomes" id="UP000481861"/>
    </source>
</evidence>
<feature type="domain" description="Heterokaryon incompatibility" evidence="1">
    <location>
        <begin position="54"/>
        <end position="207"/>
    </location>
</feature>
<proteinExistence type="predicted"/>
<feature type="non-terminal residue" evidence="2">
    <location>
        <position position="1"/>
    </location>
</feature>
<dbReference type="InterPro" id="IPR010730">
    <property type="entry name" value="HET"/>
</dbReference>
<comment type="caution">
    <text evidence="2">The sequence shown here is derived from an EMBL/GenBank/DDBJ whole genome shotgun (WGS) entry which is preliminary data.</text>
</comment>
<feature type="non-terminal residue" evidence="2">
    <location>
        <position position="399"/>
    </location>
</feature>
<sequence length="399" mass="45886">STETPTATLILMMMYQPLPGPDYLRVIKLEPGLEDDILSCKLETVSLDGSLDLYEAISYVWGDPTATEEICCNGLFVEITSGLADALRRFRYPDKQRLLWADALCINQQDNQEKSRQVKQMGRIYENAKGVLVWVGRDSQGFAEACFRLLQEMNRYLDEVFIECESKMVDMPLLTAPYPICDDPEQWIKVQELLDLPWFERVWTIQEAALAKECQLCWGAHSIDIADIFEFVIWRHYKCTDPRDRIYAFLGNPLARFNQQPILDTNYDAPMDEILMHTASALIQHPREGSWLLSQVEHVSLDDLRLRKMPSWVPRWAKSLYTLNASTMFWYEAAGTGSTFSPSILEGNVLQVEGFVFDKIVWTSELIEGDEFTLTPEIRKRRVHAAGEPFIDLLYADVS</sequence>
<dbReference type="PANTHER" id="PTHR24148">
    <property type="entry name" value="ANKYRIN REPEAT DOMAIN-CONTAINING PROTEIN 39 HOMOLOG-RELATED"/>
    <property type="match status" value="1"/>
</dbReference>
<keyword evidence="3" id="KW-1185">Reference proteome</keyword>
<dbReference type="OrthoDB" id="3553147at2759"/>
<dbReference type="PANTHER" id="PTHR24148:SF64">
    <property type="entry name" value="HETEROKARYON INCOMPATIBILITY DOMAIN-CONTAINING PROTEIN"/>
    <property type="match status" value="1"/>
</dbReference>
<dbReference type="AlphaFoldDB" id="A0A7C8MED0"/>
<accession>A0A7C8MED0</accession>
<dbReference type="Pfam" id="PF06985">
    <property type="entry name" value="HET"/>
    <property type="match status" value="1"/>
</dbReference>
<protein>
    <submittedName>
        <fullName evidence="2">Heterokaryon incompatibility protein-domain-containing protein</fullName>
    </submittedName>
</protein>
<dbReference type="EMBL" id="JAADJZ010000001">
    <property type="protein sequence ID" value="KAF2878520.1"/>
    <property type="molecule type" value="Genomic_DNA"/>
</dbReference>
<reference evidence="2 3" key="1">
    <citation type="submission" date="2020-01" db="EMBL/GenBank/DDBJ databases">
        <authorList>
            <consortium name="DOE Joint Genome Institute"/>
            <person name="Haridas S."/>
            <person name="Albert R."/>
            <person name="Binder M."/>
            <person name="Bloem J."/>
            <person name="Labutti K."/>
            <person name="Salamov A."/>
            <person name="Andreopoulos B."/>
            <person name="Baker S.E."/>
            <person name="Barry K."/>
            <person name="Bills G."/>
            <person name="Bluhm B.H."/>
            <person name="Cannon C."/>
            <person name="Castanera R."/>
            <person name="Culley D.E."/>
            <person name="Daum C."/>
            <person name="Ezra D."/>
            <person name="Gonzalez J.B."/>
            <person name="Henrissat B."/>
            <person name="Kuo A."/>
            <person name="Liang C."/>
            <person name="Lipzen A."/>
            <person name="Lutzoni F."/>
            <person name="Magnuson J."/>
            <person name="Mondo S."/>
            <person name="Nolan M."/>
            <person name="Ohm R."/>
            <person name="Pangilinan J."/>
            <person name="Park H.-J.H."/>
            <person name="Ramirez L."/>
            <person name="Alfaro M."/>
            <person name="Sun H."/>
            <person name="Tritt A."/>
            <person name="Yoshinaga Y."/>
            <person name="Zwiers L.-H.L."/>
            <person name="Turgeon B.G."/>
            <person name="Goodwin S.B."/>
            <person name="Spatafora J.W."/>
            <person name="Crous P.W."/>
            <person name="Grigoriev I.V."/>
        </authorList>
    </citation>
    <scope>NUCLEOTIDE SEQUENCE [LARGE SCALE GENOMIC DNA]</scope>
    <source>
        <strain evidence="2 3">CBS 611.86</strain>
    </source>
</reference>
<gene>
    <name evidence="2" type="ORF">BDV95DRAFT_463541</name>
</gene>
<organism evidence="2 3">
    <name type="scientific">Massariosphaeria phaeospora</name>
    <dbReference type="NCBI Taxonomy" id="100035"/>
    <lineage>
        <taxon>Eukaryota</taxon>
        <taxon>Fungi</taxon>
        <taxon>Dikarya</taxon>
        <taxon>Ascomycota</taxon>
        <taxon>Pezizomycotina</taxon>
        <taxon>Dothideomycetes</taxon>
        <taxon>Pleosporomycetidae</taxon>
        <taxon>Pleosporales</taxon>
        <taxon>Pleosporales incertae sedis</taxon>
        <taxon>Massariosphaeria</taxon>
    </lineage>
</organism>